<evidence type="ECO:0000313" key="3">
    <source>
        <dbReference type="EMBL" id="PHJ16620.1"/>
    </source>
</evidence>
<dbReference type="VEuPathDB" id="ToxoDB:CSUI_009563"/>
<protein>
    <submittedName>
        <fullName evidence="3">Uncharacterized protein</fullName>
    </submittedName>
</protein>
<name>A0A2C6K2U3_9APIC</name>
<dbReference type="AlphaFoldDB" id="A0A2C6K2U3"/>
<gene>
    <name evidence="3" type="ORF">CSUI_009563</name>
</gene>
<feature type="region of interest" description="Disordered" evidence="2">
    <location>
        <begin position="46"/>
        <end position="94"/>
    </location>
</feature>
<keyword evidence="4" id="KW-1185">Reference proteome</keyword>
<proteinExistence type="predicted"/>
<dbReference type="OrthoDB" id="333423at2759"/>
<reference evidence="3 4" key="1">
    <citation type="journal article" date="2017" name="Int. J. Parasitol.">
        <title>The genome of the protozoan parasite Cystoisospora suis and a reverse vaccinology approach to identify vaccine candidates.</title>
        <authorList>
            <person name="Palmieri N."/>
            <person name="Shrestha A."/>
            <person name="Ruttkowski B."/>
            <person name="Beck T."/>
            <person name="Vogl C."/>
            <person name="Tomley F."/>
            <person name="Blake D.P."/>
            <person name="Joachim A."/>
        </authorList>
    </citation>
    <scope>NUCLEOTIDE SEQUENCE [LARGE SCALE GENOMIC DNA]</scope>
    <source>
        <strain evidence="3 4">Wien I</strain>
    </source>
</reference>
<feature type="region of interest" description="Disordered" evidence="2">
    <location>
        <begin position="546"/>
        <end position="578"/>
    </location>
</feature>
<dbReference type="RefSeq" id="XP_067918346.1">
    <property type="nucleotide sequence ID" value="XM_068069678.1"/>
</dbReference>
<dbReference type="GeneID" id="94432889"/>
<accession>A0A2C6K2U3</accession>
<organism evidence="3 4">
    <name type="scientific">Cystoisospora suis</name>
    <dbReference type="NCBI Taxonomy" id="483139"/>
    <lineage>
        <taxon>Eukaryota</taxon>
        <taxon>Sar</taxon>
        <taxon>Alveolata</taxon>
        <taxon>Apicomplexa</taxon>
        <taxon>Conoidasida</taxon>
        <taxon>Coccidia</taxon>
        <taxon>Eucoccidiorida</taxon>
        <taxon>Eimeriorina</taxon>
        <taxon>Sarcocystidae</taxon>
        <taxon>Cystoisospora</taxon>
    </lineage>
</organism>
<evidence type="ECO:0000313" key="4">
    <source>
        <dbReference type="Proteomes" id="UP000221165"/>
    </source>
</evidence>
<feature type="non-terminal residue" evidence="3">
    <location>
        <position position="1"/>
    </location>
</feature>
<dbReference type="EMBL" id="MIGC01005758">
    <property type="protein sequence ID" value="PHJ16620.1"/>
    <property type="molecule type" value="Genomic_DNA"/>
</dbReference>
<comment type="caution">
    <text evidence="3">The sequence shown here is derived from an EMBL/GenBank/DDBJ whole genome shotgun (WGS) entry which is preliminary data.</text>
</comment>
<feature type="coiled-coil region" evidence="1">
    <location>
        <begin position="419"/>
        <end position="446"/>
    </location>
</feature>
<evidence type="ECO:0000256" key="1">
    <source>
        <dbReference type="SAM" id="Coils"/>
    </source>
</evidence>
<sequence length="578" mass="64435">RGSDVGGGRRRTRFLVGDSVGRVGLALSRGKSSSCESISSADAPHALAADLLEQNGDEDSESLQDRRASGPLLRSGAGSGRAKPSRKVSRNRAVSASISKMALQKADVRYENDIFRELQEKVKVLKERQAPPEVFEHRAVLGGDALEHFASQALSSRLRTFDLGAEPMNVEIRFRKVDPEWAFQQFSGKKIDSEARFDDSLDRLYEREYSSHLGLLELIHKEEEQLPEESGAGYVLRLNGVLEEQRQALDRSVKNYVATDVPLQNVLFGRTQFTPEGDPVDVDLFDVYCPEECLAVDDLVNDVKLVAPTYLQRTCASGTALRRPCARLENAPIQIETGFLFQDGLKNERIAAANVHRRAEAITRRLDQVFEEVYSKGQEVAGHVPVEAWKNFSGDTRDLASQLTALDFLVSSGFSEEVLDQLAARLQVVQRQLDEQEEFLERRRQQRAREKQRQLGGCAAAAAELEDLPDEWKPEKMIEKLHEFLSPFAESSGRVELVASQLEKAFAAQESLVALLKRVQQQEKQHAIVKTTLGSALGVLKTLDTSKHDPSVDKFPVLTESTDSAVRTRPAPKKREFA</sequence>
<evidence type="ECO:0000256" key="2">
    <source>
        <dbReference type="SAM" id="MobiDB-lite"/>
    </source>
</evidence>
<dbReference type="Proteomes" id="UP000221165">
    <property type="component" value="Unassembled WGS sequence"/>
</dbReference>
<keyword evidence="1" id="KW-0175">Coiled coil</keyword>